<keyword evidence="3" id="KW-0489">Methyltransferase</keyword>
<keyword evidence="1 3" id="KW-0808">Transferase</keyword>
<dbReference type="HOGENOM" id="CLU_056435_5_1_6"/>
<protein>
    <submittedName>
        <fullName evidence="3">Methyltransferase type 11</fullName>
    </submittedName>
</protein>
<dbReference type="STRING" id="595494.Tola_0323"/>
<dbReference type="InterPro" id="IPR029063">
    <property type="entry name" value="SAM-dependent_MTases_sf"/>
</dbReference>
<dbReference type="Pfam" id="PF13649">
    <property type="entry name" value="Methyltransf_25"/>
    <property type="match status" value="1"/>
</dbReference>
<evidence type="ECO:0000256" key="1">
    <source>
        <dbReference type="ARBA" id="ARBA00022679"/>
    </source>
</evidence>
<reference evidence="4" key="1">
    <citation type="submission" date="2009-05" db="EMBL/GenBank/DDBJ databases">
        <title>Complete sequence of Tolumonas auensis DSM 9187.</title>
        <authorList>
            <consortium name="US DOE Joint Genome Institute"/>
            <person name="Lucas S."/>
            <person name="Copeland A."/>
            <person name="Lapidus A."/>
            <person name="Glavina del Rio T."/>
            <person name="Tice H."/>
            <person name="Bruce D."/>
            <person name="Goodwin L."/>
            <person name="Pitluck S."/>
            <person name="Chertkov O."/>
            <person name="Brettin T."/>
            <person name="Detter J.C."/>
            <person name="Han C."/>
            <person name="Larimer F."/>
            <person name="Land M."/>
            <person name="Hauser L."/>
            <person name="Kyrpides N."/>
            <person name="Mikhailova N."/>
            <person name="Spring S."/>
            <person name="Beller H."/>
        </authorList>
    </citation>
    <scope>NUCLEOTIDE SEQUENCE [LARGE SCALE GENOMIC DNA]</scope>
    <source>
        <strain evidence="4">DSM 9187 / TA4</strain>
    </source>
</reference>
<sequence>MWNEKYSDPRFIYGTAPNDFLKQSVHHFHPGGNILCIAEGEGRNAVWLAELGFNVTAVDASEVGLSKGLTLAKSKGVKVDWIHADLQHYNPGKQAWDGVVAIFAHFPPDLRSQVHADCVESLKEGGVLLLEAYTPEQLEFKTGGPSNPDWLMTPEILEQELRGLTFERLQKVERKIIEGIGHTGTGSVVQVIGVRNS</sequence>
<organism evidence="3 4">
    <name type="scientific">Tolumonas auensis (strain DSM 9187 / NBRC 110442 / TA 4)</name>
    <dbReference type="NCBI Taxonomy" id="595494"/>
    <lineage>
        <taxon>Bacteria</taxon>
        <taxon>Pseudomonadati</taxon>
        <taxon>Pseudomonadota</taxon>
        <taxon>Gammaproteobacteria</taxon>
        <taxon>Aeromonadales</taxon>
        <taxon>Aeromonadaceae</taxon>
        <taxon>Tolumonas</taxon>
    </lineage>
</organism>
<proteinExistence type="predicted"/>
<accession>C4L8T3</accession>
<gene>
    <name evidence="3" type="ordered locus">Tola_0323</name>
</gene>
<keyword evidence="4" id="KW-1185">Reference proteome</keyword>
<dbReference type="AlphaFoldDB" id="C4L8T3"/>
<dbReference type="GO" id="GO:0032259">
    <property type="term" value="P:methylation"/>
    <property type="evidence" value="ECO:0007669"/>
    <property type="project" value="UniProtKB-KW"/>
</dbReference>
<evidence type="ECO:0000313" key="4">
    <source>
        <dbReference type="Proteomes" id="UP000009073"/>
    </source>
</evidence>
<name>C4L8T3_TOLAT</name>
<evidence type="ECO:0000259" key="2">
    <source>
        <dbReference type="Pfam" id="PF13649"/>
    </source>
</evidence>
<dbReference type="Proteomes" id="UP000009073">
    <property type="component" value="Chromosome"/>
</dbReference>
<dbReference type="PANTHER" id="PTHR43861">
    <property type="entry name" value="TRANS-ACONITATE 2-METHYLTRANSFERASE-RELATED"/>
    <property type="match status" value="1"/>
</dbReference>
<dbReference type="eggNOG" id="COG2227">
    <property type="taxonomic scope" value="Bacteria"/>
</dbReference>
<evidence type="ECO:0000313" key="3">
    <source>
        <dbReference type="EMBL" id="ACQ91953.1"/>
    </source>
</evidence>
<dbReference type="InterPro" id="IPR041698">
    <property type="entry name" value="Methyltransf_25"/>
</dbReference>
<dbReference type="OrthoDB" id="9804312at2"/>
<feature type="domain" description="Methyltransferase" evidence="2">
    <location>
        <begin position="34"/>
        <end position="126"/>
    </location>
</feature>
<dbReference type="PANTHER" id="PTHR43861:SF3">
    <property type="entry name" value="PUTATIVE (AFU_ORTHOLOGUE AFUA_2G14390)-RELATED"/>
    <property type="match status" value="1"/>
</dbReference>
<dbReference type="KEGG" id="tau:Tola_0323"/>
<dbReference type="GO" id="GO:0008168">
    <property type="term" value="F:methyltransferase activity"/>
    <property type="evidence" value="ECO:0007669"/>
    <property type="project" value="UniProtKB-KW"/>
</dbReference>
<dbReference type="EMBL" id="CP001616">
    <property type="protein sequence ID" value="ACQ91953.1"/>
    <property type="molecule type" value="Genomic_DNA"/>
</dbReference>
<reference evidence="3 4" key="2">
    <citation type="journal article" date="2011" name="Stand. Genomic Sci.">
        <title>Complete genome sequence of Tolumonas auensis type strain (TA 4).</title>
        <authorList>
            <person name="Chertkov O."/>
            <person name="Copeland A."/>
            <person name="Lucas S."/>
            <person name="Lapidus A."/>
            <person name="Berry K.W."/>
            <person name="Detter J.C."/>
            <person name="Del Rio T.G."/>
            <person name="Hammon N."/>
            <person name="Dalin E."/>
            <person name="Tice H."/>
            <person name="Pitluck S."/>
            <person name="Richardson P."/>
            <person name="Bruce D."/>
            <person name="Goodwin L."/>
            <person name="Han C."/>
            <person name="Tapia R."/>
            <person name="Saunders E."/>
            <person name="Schmutz J."/>
            <person name="Brettin T."/>
            <person name="Larimer F."/>
            <person name="Land M."/>
            <person name="Hauser L."/>
            <person name="Spring S."/>
            <person name="Rohde M."/>
            <person name="Kyrpides N.C."/>
            <person name="Ivanova N."/>
            <person name="Goker M."/>
            <person name="Beller H.R."/>
            <person name="Klenk H.P."/>
            <person name="Woyke T."/>
        </authorList>
    </citation>
    <scope>NUCLEOTIDE SEQUENCE [LARGE SCALE GENOMIC DNA]</scope>
    <source>
        <strain evidence="4">DSM 9187 / TA4</strain>
    </source>
</reference>
<dbReference type="RefSeq" id="WP_012728552.1">
    <property type="nucleotide sequence ID" value="NC_012691.1"/>
</dbReference>
<dbReference type="CDD" id="cd02440">
    <property type="entry name" value="AdoMet_MTases"/>
    <property type="match status" value="1"/>
</dbReference>
<dbReference type="Gene3D" id="3.40.50.150">
    <property type="entry name" value="Vaccinia Virus protein VP39"/>
    <property type="match status" value="1"/>
</dbReference>
<dbReference type="SUPFAM" id="SSF53335">
    <property type="entry name" value="S-adenosyl-L-methionine-dependent methyltransferases"/>
    <property type="match status" value="1"/>
</dbReference>